<dbReference type="InterPro" id="IPR013103">
    <property type="entry name" value="RVT_2"/>
</dbReference>
<organism evidence="2 3">
    <name type="scientific">Lentinula edodes</name>
    <name type="common">Shiitake mushroom</name>
    <name type="synonym">Lentinus edodes</name>
    <dbReference type="NCBI Taxonomy" id="5353"/>
    <lineage>
        <taxon>Eukaryota</taxon>
        <taxon>Fungi</taxon>
        <taxon>Dikarya</taxon>
        <taxon>Basidiomycota</taxon>
        <taxon>Agaricomycotina</taxon>
        <taxon>Agaricomycetes</taxon>
        <taxon>Agaricomycetidae</taxon>
        <taxon>Agaricales</taxon>
        <taxon>Marasmiineae</taxon>
        <taxon>Omphalotaceae</taxon>
        <taxon>Lentinula</taxon>
    </lineage>
</organism>
<accession>A0A1Q3EKJ8</accession>
<feature type="domain" description="Reverse transcriptase Ty1/copia-type" evidence="1">
    <location>
        <begin position="22"/>
        <end position="85"/>
    </location>
</feature>
<evidence type="ECO:0000313" key="2">
    <source>
        <dbReference type="EMBL" id="GAW07747.1"/>
    </source>
</evidence>
<reference evidence="2 3" key="1">
    <citation type="submission" date="2016-08" db="EMBL/GenBank/DDBJ databases">
        <authorList>
            <consortium name="Lentinula edodes genome sequencing consortium"/>
            <person name="Sakamoto Y."/>
            <person name="Nakade K."/>
            <person name="Sato S."/>
            <person name="Yoshida Y."/>
            <person name="Miyazaki K."/>
            <person name="Natsume S."/>
            <person name="Konno N."/>
        </authorList>
    </citation>
    <scope>NUCLEOTIDE SEQUENCE [LARGE SCALE GENOMIC DNA]</scope>
    <source>
        <strain evidence="2 3">NBRC 111202</strain>
    </source>
</reference>
<proteinExistence type="predicted"/>
<name>A0A1Q3EKJ8_LENED</name>
<dbReference type="Pfam" id="PF07727">
    <property type="entry name" value="RVT_2"/>
    <property type="match status" value="1"/>
</dbReference>
<reference evidence="2 3" key="2">
    <citation type="submission" date="2017-02" db="EMBL/GenBank/DDBJ databases">
        <title>A genome survey and senescence transcriptome analysis in Lentinula edodes.</title>
        <authorList>
            <person name="Sakamoto Y."/>
            <person name="Nakade K."/>
            <person name="Sato S."/>
            <person name="Yoshida Y."/>
            <person name="Miyazaki K."/>
            <person name="Natsume S."/>
            <person name="Konno N."/>
        </authorList>
    </citation>
    <scope>NUCLEOTIDE SEQUENCE [LARGE SCALE GENOMIC DNA]</scope>
    <source>
        <strain evidence="2 3">NBRC 111202</strain>
    </source>
</reference>
<evidence type="ECO:0000313" key="3">
    <source>
        <dbReference type="Proteomes" id="UP000188533"/>
    </source>
</evidence>
<gene>
    <name evidence="2" type="ORF">LENED_009758</name>
</gene>
<dbReference type="AlphaFoldDB" id="A0A1Q3EKJ8"/>
<dbReference type="STRING" id="5353.A0A1Q3EKJ8"/>
<sequence>MKRPDLWLPPMEKKYQTLLAKQCWELVPLPPDTNLTRGRWTYAIKFDAEGNLLKCKACYVAQGYTQIQGQDYDKTYGGVARMESV</sequence>
<keyword evidence="3" id="KW-1185">Reference proteome</keyword>
<comment type="caution">
    <text evidence="2">The sequence shown here is derived from an EMBL/GenBank/DDBJ whole genome shotgun (WGS) entry which is preliminary data.</text>
</comment>
<dbReference type="EMBL" id="BDGU01000494">
    <property type="protein sequence ID" value="GAW07747.1"/>
    <property type="molecule type" value="Genomic_DNA"/>
</dbReference>
<protein>
    <submittedName>
        <fullName evidence="2">Gag-pol polyprotein</fullName>
    </submittedName>
</protein>
<evidence type="ECO:0000259" key="1">
    <source>
        <dbReference type="Pfam" id="PF07727"/>
    </source>
</evidence>
<dbReference type="Proteomes" id="UP000188533">
    <property type="component" value="Unassembled WGS sequence"/>
</dbReference>